<dbReference type="SMART" id="SM00857">
    <property type="entry name" value="Resolvase"/>
    <property type="match status" value="1"/>
</dbReference>
<dbReference type="GO" id="GO:0003677">
    <property type="term" value="F:DNA binding"/>
    <property type="evidence" value="ECO:0007669"/>
    <property type="project" value="UniProtKB-KW"/>
</dbReference>
<evidence type="ECO:0000313" key="4">
    <source>
        <dbReference type="EMBL" id="RMP11654.1"/>
    </source>
</evidence>
<dbReference type="PROSITE" id="PS51736">
    <property type="entry name" value="RECOMBINASES_3"/>
    <property type="match status" value="1"/>
</dbReference>
<evidence type="ECO:0000256" key="1">
    <source>
        <dbReference type="ARBA" id="ARBA00023125"/>
    </source>
</evidence>
<keyword evidence="1" id="KW-0238">DNA-binding</keyword>
<evidence type="ECO:0000313" key="5">
    <source>
        <dbReference type="Proteomes" id="UP000276587"/>
    </source>
</evidence>
<dbReference type="Gene3D" id="3.40.50.1390">
    <property type="entry name" value="Resolvase, N-terminal catalytic domain"/>
    <property type="match status" value="1"/>
</dbReference>
<accession>A0A3M4AZH9</accession>
<sequence length="235" mass="25684">MNVIAYYRVSTVKQGESGLGLDAQREYIRMAADQNGWEIIGEFEDRESGTVSPERREQCRTALAACKAQGATLVVAKLDRLSRDVADIAGLMKIVDFKVATMPSADKFQLHIYAALAEQEREFISRRTKDALKALKARADSGDVMARAKVERRSQGRAVAHSRGNGAAVLGAQAKADDYADSMANHIKAAMFDQCSTLQALATWLNAHGHKTSRGSLFTPTAASRLVQRLGIRFP</sequence>
<keyword evidence="2" id="KW-0233">DNA recombination</keyword>
<dbReference type="AlphaFoldDB" id="A0A3M4AZH9"/>
<dbReference type="RefSeq" id="WP_064054103.1">
    <property type="nucleotide sequence ID" value="NZ_RBPW01000084.1"/>
</dbReference>
<dbReference type="InterPro" id="IPR036162">
    <property type="entry name" value="Resolvase-like_N_sf"/>
</dbReference>
<dbReference type="Proteomes" id="UP000276587">
    <property type="component" value="Unassembled WGS sequence"/>
</dbReference>
<dbReference type="InterPro" id="IPR050639">
    <property type="entry name" value="SSR_resolvase"/>
</dbReference>
<dbReference type="GO" id="GO:0000150">
    <property type="term" value="F:DNA strand exchange activity"/>
    <property type="evidence" value="ECO:0007669"/>
    <property type="project" value="InterPro"/>
</dbReference>
<dbReference type="EMBL" id="RBQF01000099">
    <property type="protein sequence ID" value="RMP11654.1"/>
    <property type="molecule type" value="Genomic_DNA"/>
</dbReference>
<dbReference type="PANTHER" id="PTHR30461">
    <property type="entry name" value="DNA-INVERTASE FROM LAMBDOID PROPHAGE"/>
    <property type="match status" value="1"/>
</dbReference>
<gene>
    <name evidence="4" type="ORF">ALQ29_03911</name>
</gene>
<protein>
    <recommendedName>
        <fullName evidence="3">Resolvase/invertase-type recombinase catalytic domain-containing protein</fullName>
    </recommendedName>
</protein>
<dbReference type="PANTHER" id="PTHR30461:SF2">
    <property type="entry name" value="SERINE RECOMBINASE PINE-RELATED"/>
    <property type="match status" value="1"/>
</dbReference>
<comment type="caution">
    <text evidence="4">The sequence shown here is derived from an EMBL/GenBank/DDBJ whole genome shotgun (WGS) entry which is preliminary data.</text>
</comment>
<dbReference type="Pfam" id="PF00239">
    <property type="entry name" value="Resolvase"/>
    <property type="match status" value="1"/>
</dbReference>
<evidence type="ECO:0000259" key="3">
    <source>
        <dbReference type="PROSITE" id="PS51736"/>
    </source>
</evidence>
<feature type="domain" description="Resolvase/invertase-type recombinase catalytic" evidence="3">
    <location>
        <begin position="2"/>
        <end position="139"/>
    </location>
</feature>
<dbReference type="InterPro" id="IPR006119">
    <property type="entry name" value="Resolv_N"/>
</dbReference>
<dbReference type="CDD" id="cd00338">
    <property type="entry name" value="Ser_Recombinase"/>
    <property type="match status" value="1"/>
</dbReference>
<proteinExistence type="predicted"/>
<dbReference type="SUPFAM" id="SSF53041">
    <property type="entry name" value="Resolvase-like"/>
    <property type="match status" value="1"/>
</dbReference>
<evidence type="ECO:0000256" key="2">
    <source>
        <dbReference type="ARBA" id="ARBA00023172"/>
    </source>
</evidence>
<keyword evidence="5" id="KW-1185">Reference proteome</keyword>
<name>A0A3M4AZH9_PSEMA</name>
<reference evidence="4 5" key="1">
    <citation type="submission" date="2018-08" db="EMBL/GenBank/DDBJ databases">
        <title>Recombination of ecologically and evolutionarily significant loci maintains genetic cohesion in the Pseudomonas syringae species complex.</title>
        <authorList>
            <person name="Dillon M."/>
            <person name="Thakur S."/>
            <person name="Almeida R.N.D."/>
            <person name="Weir B.S."/>
            <person name="Guttman D.S."/>
        </authorList>
    </citation>
    <scope>NUCLEOTIDE SEQUENCE [LARGE SCALE GENOMIC DNA]</scope>
    <source>
        <strain evidence="4 5">ICMP 3555</strain>
    </source>
</reference>
<organism evidence="4 5">
    <name type="scientific">Pseudomonas marginalis pv. marginalis</name>
    <dbReference type="NCBI Taxonomy" id="97473"/>
    <lineage>
        <taxon>Bacteria</taxon>
        <taxon>Pseudomonadati</taxon>
        <taxon>Pseudomonadota</taxon>
        <taxon>Gammaproteobacteria</taxon>
        <taxon>Pseudomonadales</taxon>
        <taxon>Pseudomonadaceae</taxon>
        <taxon>Pseudomonas</taxon>
    </lineage>
</organism>